<dbReference type="SMART" id="SM00342">
    <property type="entry name" value="HTH_ARAC"/>
    <property type="match status" value="1"/>
</dbReference>
<reference evidence="5" key="1">
    <citation type="submission" date="2020-10" db="EMBL/GenBank/DDBJ databases">
        <authorList>
            <person name="Abbas A."/>
            <person name="Razzaq R."/>
            <person name="Waqas M."/>
            <person name="Abbas N."/>
            <person name="Nielsen T.K."/>
            <person name="Hansen L.H."/>
            <person name="Hussain S."/>
            <person name="Shahid M."/>
        </authorList>
    </citation>
    <scope>NUCLEOTIDE SEQUENCE</scope>
    <source>
        <strain evidence="5">S14</strain>
    </source>
</reference>
<protein>
    <submittedName>
        <fullName evidence="5">Helix-turn-helix domain-containing protein</fullName>
    </submittedName>
</protein>
<keyword evidence="6" id="KW-1185">Reference proteome</keyword>
<dbReference type="InterPro" id="IPR009057">
    <property type="entry name" value="Homeodomain-like_sf"/>
</dbReference>
<dbReference type="EMBL" id="JADBEO010000050">
    <property type="protein sequence ID" value="MDR4308413.1"/>
    <property type="molecule type" value="Genomic_DNA"/>
</dbReference>
<organism evidence="5 6">
    <name type="scientific">Chelatococcus sambhunathii</name>
    <dbReference type="NCBI Taxonomy" id="363953"/>
    <lineage>
        <taxon>Bacteria</taxon>
        <taxon>Pseudomonadati</taxon>
        <taxon>Pseudomonadota</taxon>
        <taxon>Alphaproteobacteria</taxon>
        <taxon>Hyphomicrobiales</taxon>
        <taxon>Chelatococcaceae</taxon>
        <taxon>Chelatococcus</taxon>
    </lineage>
</organism>
<dbReference type="Proteomes" id="UP001181622">
    <property type="component" value="Unassembled WGS sequence"/>
</dbReference>
<evidence type="ECO:0000259" key="4">
    <source>
        <dbReference type="PROSITE" id="PS01124"/>
    </source>
</evidence>
<evidence type="ECO:0000256" key="2">
    <source>
        <dbReference type="ARBA" id="ARBA00023125"/>
    </source>
</evidence>
<feature type="domain" description="HTH araC/xylS-type" evidence="4">
    <location>
        <begin position="227"/>
        <end position="328"/>
    </location>
</feature>
<dbReference type="InterPro" id="IPR018062">
    <property type="entry name" value="HTH_AraC-typ_CS"/>
</dbReference>
<accession>A0ABU1DK70</accession>
<keyword evidence="1" id="KW-0805">Transcription regulation</keyword>
<evidence type="ECO:0000256" key="1">
    <source>
        <dbReference type="ARBA" id="ARBA00023015"/>
    </source>
</evidence>
<dbReference type="InterPro" id="IPR018060">
    <property type="entry name" value="HTH_AraC"/>
</dbReference>
<proteinExistence type="predicted"/>
<dbReference type="Gene3D" id="1.10.10.60">
    <property type="entry name" value="Homeodomain-like"/>
    <property type="match status" value="1"/>
</dbReference>
<name>A0ABU1DK70_9HYPH</name>
<evidence type="ECO:0000313" key="5">
    <source>
        <dbReference type="EMBL" id="MDR4308413.1"/>
    </source>
</evidence>
<dbReference type="SUPFAM" id="SSF46689">
    <property type="entry name" value="Homeodomain-like"/>
    <property type="match status" value="1"/>
</dbReference>
<evidence type="ECO:0000256" key="3">
    <source>
        <dbReference type="ARBA" id="ARBA00023163"/>
    </source>
</evidence>
<dbReference type="InterPro" id="IPR035418">
    <property type="entry name" value="AraC-bd_2"/>
</dbReference>
<keyword evidence="2" id="KW-0238">DNA-binding</keyword>
<dbReference type="InterPro" id="IPR050204">
    <property type="entry name" value="AraC_XylS_family_regulators"/>
</dbReference>
<dbReference type="InterPro" id="IPR020449">
    <property type="entry name" value="Tscrpt_reg_AraC-type_HTH"/>
</dbReference>
<dbReference type="PROSITE" id="PS01124">
    <property type="entry name" value="HTH_ARAC_FAMILY_2"/>
    <property type="match status" value="1"/>
</dbReference>
<sequence>MSGAEAQEPPGAGHGLRVWDSQYAAPREAFAIFREGVCSSFMPWTPEPLKTDGSFEGRIESVLHRGRAFGISSTTGLTARKTKCDISRSSDECIYGNFVLSGEMTVDQAGKRNVAGAGDLILYHSYKTISLSEKAGSRNVTLAFSIPVSDFANAPEAEQRSLNTVIRGPDLIEPLAESLGMLARRLRSSSIATSSAIFDACVSLLPVALGCFEDQPGPQGRGDRSLRAIMCLIEDRLHESNLSPSGVASEIGISSRQLHKYFSRAGTTFGRYVMRQRLERVHSELRSVPSRKASISTLAFRWGFEDLSTFNRAFRRHYGYTPRSLRAW</sequence>
<dbReference type="PRINTS" id="PR00032">
    <property type="entry name" value="HTHARAC"/>
</dbReference>
<dbReference type="Pfam" id="PF12833">
    <property type="entry name" value="HTH_18"/>
    <property type="match status" value="1"/>
</dbReference>
<dbReference type="Pfam" id="PF14525">
    <property type="entry name" value="AraC_binding_2"/>
    <property type="match status" value="1"/>
</dbReference>
<dbReference type="PANTHER" id="PTHR46796">
    <property type="entry name" value="HTH-TYPE TRANSCRIPTIONAL ACTIVATOR RHAS-RELATED"/>
    <property type="match status" value="1"/>
</dbReference>
<keyword evidence="3" id="KW-0804">Transcription</keyword>
<dbReference type="PANTHER" id="PTHR46796:SF6">
    <property type="entry name" value="ARAC SUBFAMILY"/>
    <property type="match status" value="1"/>
</dbReference>
<dbReference type="PROSITE" id="PS00041">
    <property type="entry name" value="HTH_ARAC_FAMILY_1"/>
    <property type="match status" value="1"/>
</dbReference>
<dbReference type="RefSeq" id="WP_309394148.1">
    <property type="nucleotide sequence ID" value="NZ_JADBEO010000050.1"/>
</dbReference>
<evidence type="ECO:0000313" key="6">
    <source>
        <dbReference type="Proteomes" id="UP001181622"/>
    </source>
</evidence>
<gene>
    <name evidence="5" type="ORF">IHQ68_17475</name>
</gene>
<comment type="caution">
    <text evidence="5">The sequence shown here is derived from an EMBL/GenBank/DDBJ whole genome shotgun (WGS) entry which is preliminary data.</text>
</comment>